<gene>
    <name evidence="1" type="ORF">WH47_11677</name>
</gene>
<reference evidence="1 2" key="1">
    <citation type="submission" date="2015-07" db="EMBL/GenBank/DDBJ databases">
        <title>The genome of Habropoda laboriosa.</title>
        <authorList>
            <person name="Pan H."/>
            <person name="Kapheim K."/>
        </authorList>
    </citation>
    <scope>NUCLEOTIDE SEQUENCE [LARGE SCALE GENOMIC DNA]</scope>
    <source>
        <strain evidence="1">0110345459</strain>
    </source>
</reference>
<dbReference type="AlphaFoldDB" id="A0A0L7QM20"/>
<accession>A0A0L7QM20</accession>
<proteinExistence type="predicted"/>
<keyword evidence="2" id="KW-1185">Reference proteome</keyword>
<name>A0A0L7QM20_9HYME</name>
<sequence>MGDMFASQGGPSKEVDPFPLAEITTLYPYTFYINKRTNTRSKREHRQTPHKLPLFKIKSFSFNIIKYVQPLSHHDFIPANNPHHKPTTIHKVFFF</sequence>
<protein>
    <submittedName>
        <fullName evidence="1">Uncharacterized protein</fullName>
    </submittedName>
</protein>
<evidence type="ECO:0000313" key="1">
    <source>
        <dbReference type="EMBL" id="KOC59566.1"/>
    </source>
</evidence>
<evidence type="ECO:0000313" key="2">
    <source>
        <dbReference type="Proteomes" id="UP000053825"/>
    </source>
</evidence>
<organism evidence="1 2">
    <name type="scientific">Habropoda laboriosa</name>
    <dbReference type="NCBI Taxonomy" id="597456"/>
    <lineage>
        <taxon>Eukaryota</taxon>
        <taxon>Metazoa</taxon>
        <taxon>Ecdysozoa</taxon>
        <taxon>Arthropoda</taxon>
        <taxon>Hexapoda</taxon>
        <taxon>Insecta</taxon>
        <taxon>Pterygota</taxon>
        <taxon>Neoptera</taxon>
        <taxon>Endopterygota</taxon>
        <taxon>Hymenoptera</taxon>
        <taxon>Apocrita</taxon>
        <taxon>Aculeata</taxon>
        <taxon>Apoidea</taxon>
        <taxon>Anthophila</taxon>
        <taxon>Apidae</taxon>
        <taxon>Habropoda</taxon>
    </lineage>
</organism>
<dbReference type="EMBL" id="KQ414912">
    <property type="protein sequence ID" value="KOC59566.1"/>
    <property type="molecule type" value="Genomic_DNA"/>
</dbReference>
<dbReference type="Proteomes" id="UP000053825">
    <property type="component" value="Unassembled WGS sequence"/>
</dbReference>